<dbReference type="Gene3D" id="3.30.70.270">
    <property type="match status" value="1"/>
</dbReference>
<organism evidence="2">
    <name type="scientific">Triatoma infestans</name>
    <name type="common">Assassin bug</name>
    <dbReference type="NCBI Taxonomy" id="30076"/>
    <lineage>
        <taxon>Eukaryota</taxon>
        <taxon>Metazoa</taxon>
        <taxon>Ecdysozoa</taxon>
        <taxon>Arthropoda</taxon>
        <taxon>Hexapoda</taxon>
        <taxon>Insecta</taxon>
        <taxon>Pterygota</taxon>
        <taxon>Neoptera</taxon>
        <taxon>Paraneoptera</taxon>
        <taxon>Hemiptera</taxon>
        <taxon>Heteroptera</taxon>
        <taxon>Panheteroptera</taxon>
        <taxon>Cimicomorpha</taxon>
        <taxon>Reduviidae</taxon>
        <taxon>Triatominae</taxon>
        <taxon>Triatoma</taxon>
    </lineage>
</organism>
<dbReference type="PROSITE" id="PS50878">
    <property type="entry name" value="RT_POL"/>
    <property type="match status" value="1"/>
</dbReference>
<dbReference type="AlphaFoldDB" id="A0A023F6C8"/>
<dbReference type="SUPFAM" id="SSF56672">
    <property type="entry name" value="DNA/RNA polymerases"/>
    <property type="match status" value="1"/>
</dbReference>
<dbReference type="GO" id="GO:0004519">
    <property type="term" value="F:endonuclease activity"/>
    <property type="evidence" value="ECO:0007669"/>
    <property type="project" value="UniProtKB-KW"/>
</dbReference>
<evidence type="ECO:0000313" key="2">
    <source>
        <dbReference type="EMBL" id="JAC16779.1"/>
    </source>
</evidence>
<keyword evidence="2" id="KW-0695">RNA-directed DNA polymerase</keyword>
<dbReference type="InterPro" id="IPR043502">
    <property type="entry name" value="DNA/RNA_pol_sf"/>
</dbReference>
<reference evidence="2" key="1">
    <citation type="journal article" date="2014" name="PLoS Negl. Trop. Dis.">
        <title>An updated insight into the Sialotranscriptome of Triatoma infestans: developmental stage and geographic variations.</title>
        <authorList>
            <person name="Schwarz A."/>
            <person name="Medrano-Mercado N."/>
            <person name="Schaub G.A."/>
            <person name="Struchiner C.J."/>
            <person name="Bargues M.D."/>
            <person name="Levy M.Z."/>
            <person name="Ribeiro J.M."/>
        </authorList>
    </citation>
    <scope>NUCLEOTIDE SEQUENCE</scope>
    <source>
        <strain evidence="2">Chile</strain>
        <tissue evidence="2">Salivary glands</tissue>
    </source>
</reference>
<feature type="non-terminal residue" evidence="2">
    <location>
        <position position="758"/>
    </location>
</feature>
<keyword evidence="2" id="KW-0808">Transferase</keyword>
<keyword evidence="2" id="KW-0540">Nuclease</keyword>
<accession>A0A023F6C8</accession>
<keyword evidence="2" id="KW-0548">Nucleotidyltransferase</keyword>
<dbReference type="InterPro" id="IPR000477">
    <property type="entry name" value="RT_dom"/>
</dbReference>
<dbReference type="InterPro" id="IPR043128">
    <property type="entry name" value="Rev_trsase/Diguanyl_cyclase"/>
</dbReference>
<dbReference type="CDD" id="cd01650">
    <property type="entry name" value="RT_nLTR_like"/>
    <property type="match status" value="1"/>
</dbReference>
<evidence type="ECO:0000259" key="1">
    <source>
        <dbReference type="PROSITE" id="PS50878"/>
    </source>
</evidence>
<feature type="domain" description="Reverse transcriptase" evidence="1">
    <location>
        <begin position="157"/>
        <end position="434"/>
    </location>
</feature>
<dbReference type="GO" id="GO:0003964">
    <property type="term" value="F:RNA-directed DNA polymerase activity"/>
    <property type="evidence" value="ECO:0007669"/>
    <property type="project" value="UniProtKB-KW"/>
</dbReference>
<dbReference type="Pfam" id="PF00078">
    <property type="entry name" value="RVT_1"/>
    <property type="match status" value="1"/>
</dbReference>
<dbReference type="PANTHER" id="PTHR47027:SF20">
    <property type="entry name" value="REVERSE TRANSCRIPTASE-LIKE PROTEIN WITH RNA-DIRECTED DNA POLYMERASE DOMAIN"/>
    <property type="match status" value="1"/>
</dbReference>
<name>A0A023F6C8_TRIIF</name>
<dbReference type="EMBL" id="GBBI01001933">
    <property type="protein sequence ID" value="JAC16779.1"/>
    <property type="molecule type" value="mRNA"/>
</dbReference>
<keyword evidence="2" id="KW-0378">Hydrolase</keyword>
<feature type="non-terminal residue" evidence="2">
    <location>
        <position position="1"/>
    </location>
</feature>
<keyword evidence="2" id="KW-0255">Endonuclease</keyword>
<protein>
    <submittedName>
        <fullName evidence="2">Putative endonuclease-reverse transcriptase</fullName>
    </submittedName>
</protein>
<dbReference type="PANTHER" id="PTHR47027">
    <property type="entry name" value="REVERSE TRANSCRIPTASE DOMAIN-CONTAINING PROTEIN"/>
    <property type="match status" value="1"/>
</dbReference>
<proteinExistence type="evidence at transcript level"/>
<sequence>KAEMRRAYRKYKSKPACASALQNYLHYRDIYRKTIKEKRTNYWLDISNRFSNVRNSSEFWKTVRQVTPFSVNNCPITLEKWYTFYKSMFPEGVNISLTPYLLTTLPILDDPISISELNNVIGLCKMRKAPGVDSIPNEIYTKLDGNWRKYILHLFNKIIAEETTPRLWSTAILKMLYKKGDKSDCNNYRGIALFSTLCKLFTNILRLRLSKWANANNVISEIQSGFIKSRGCFDNVFTLSALISMNIKKKNAKVYGMFIDFRKAFDSVEHQLLWNKLGYLGVSSKFLRILNSLYSRASMLLSVNNRFSEEIAITKGILQGESLSPILFNLFLSDVESYMRNANFSGIPINRKVDVITLLYADDMVILADSRSDLENKFRHLQSYCQSHSLQINGDKTKIVIFKKSHNRQFFQPIYYQGQKIEVTSSYTYLGVPFSASGKFHLASKYFIQRGYFAMSRVKNILINTKTVSHQVRCKLFNSIVEATALHLSEIWALRYFANIEKVQLKFFKSIYLWPNYTPNYIVRMEAGVRELKVKIFARIVNCLIRILEMPDERLPKLSFLSLINWSRQVNNNSELNWASQVQNLFISVGADNVWENLSYDVLKNHRNALIAKMRNHSFSKDLVSVLNSKYCPMYRLISSLNFEEHYINFECHIMEIRLISQLRVSNKNLCKLTYKGEFFTLDNSQFCPICNYKEADDLAHFLFRCPCFVKLRKSYLEPLCLTSDTVVDVLDIKNKGHLSSLFYYVKGSLMLRKYVLE</sequence>